<protein>
    <submittedName>
        <fullName evidence="2">Uncharacterized protein</fullName>
    </submittedName>
</protein>
<name>A0A821XTH2_9NEOP</name>
<feature type="signal peptide" evidence="1">
    <location>
        <begin position="1"/>
        <end position="16"/>
    </location>
</feature>
<evidence type="ECO:0000313" key="2">
    <source>
        <dbReference type="EMBL" id="CAF4951892.1"/>
    </source>
</evidence>
<dbReference type="OrthoDB" id="7482536at2759"/>
<accession>A0A821XTH2</accession>
<feature type="chain" id="PRO_5032696664" evidence="1">
    <location>
        <begin position="17"/>
        <end position="151"/>
    </location>
</feature>
<dbReference type="EMBL" id="CAJOBZ010000074">
    <property type="protein sequence ID" value="CAF4951892.1"/>
    <property type="molecule type" value="Genomic_DNA"/>
</dbReference>
<evidence type="ECO:0000313" key="3">
    <source>
        <dbReference type="Proteomes" id="UP000663880"/>
    </source>
</evidence>
<sequence length="151" mass="15845">MKFLAVFAALLAVGAASPVAWTLQEIDTALQNPSTDPAIIPYLEAALDKIMNALYEGLSVESIVIPIPGDVEKPQINPSPAAVPELGPISAPLVQVIVNINNEQKIVPETPAIIEEVENQPIDNNPALIPEGPSGPTDINPIDVIAVNPGH</sequence>
<dbReference type="Proteomes" id="UP000663880">
    <property type="component" value="Unassembled WGS sequence"/>
</dbReference>
<reference evidence="2" key="1">
    <citation type="submission" date="2021-02" db="EMBL/GenBank/DDBJ databases">
        <authorList>
            <person name="Steward A R."/>
        </authorList>
    </citation>
    <scope>NUCLEOTIDE SEQUENCE</scope>
</reference>
<proteinExistence type="predicted"/>
<keyword evidence="1" id="KW-0732">Signal</keyword>
<organism evidence="2 3">
    <name type="scientific">Pieris macdunnoughi</name>
    <dbReference type="NCBI Taxonomy" id="345717"/>
    <lineage>
        <taxon>Eukaryota</taxon>
        <taxon>Metazoa</taxon>
        <taxon>Ecdysozoa</taxon>
        <taxon>Arthropoda</taxon>
        <taxon>Hexapoda</taxon>
        <taxon>Insecta</taxon>
        <taxon>Pterygota</taxon>
        <taxon>Neoptera</taxon>
        <taxon>Endopterygota</taxon>
        <taxon>Lepidoptera</taxon>
        <taxon>Glossata</taxon>
        <taxon>Ditrysia</taxon>
        <taxon>Papilionoidea</taxon>
        <taxon>Pieridae</taxon>
        <taxon>Pierinae</taxon>
        <taxon>Pieris</taxon>
    </lineage>
</organism>
<evidence type="ECO:0000256" key="1">
    <source>
        <dbReference type="SAM" id="SignalP"/>
    </source>
</evidence>
<gene>
    <name evidence="2" type="ORF">PMACD_LOCUS15769</name>
</gene>
<dbReference type="AlphaFoldDB" id="A0A821XTH2"/>
<comment type="caution">
    <text evidence="2">The sequence shown here is derived from an EMBL/GenBank/DDBJ whole genome shotgun (WGS) entry which is preliminary data.</text>
</comment>
<keyword evidence="3" id="KW-1185">Reference proteome</keyword>